<dbReference type="PANTHER" id="PTHR24282:SF226">
    <property type="entry name" value="CYTOCHROME P450 CYP749A22-LIKE"/>
    <property type="match status" value="1"/>
</dbReference>
<dbReference type="InterPro" id="IPR001128">
    <property type="entry name" value="Cyt_P450"/>
</dbReference>
<evidence type="ECO:0000313" key="1">
    <source>
        <dbReference type="EMBL" id="KAK8516775.1"/>
    </source>
</evidence>
<dbReference type="SUPFAM" id="SSF48264">
    <property type="entry name" value="Cytochrome P450"/>
    <property type="match status" value="1"/>
</dbReference>
<dbReference type="Proteomes" id="UP001472677">
    <property type="component" value="Unassembled WGS sequence"/>
</dbReference>
<protein>
    <submittedName>
        <fullName evidence="1">Uncharacterized protein</fullName>
    </submittedName>
</protein>
<reference evidence="1 2" key="1">
    <citation type="journal article" date="2024" name="G3 (Bethesda)">
        <title>Genome assembly of Hibiscus sabdariffa L. provides insights into metabolisms of medicinal natural products.</title>
        <authorList>
            <person name="Kim T."/>
        </authorList>
    </citation>
    <scope>NUCLEOTIDE SEQUENCE [LARGE SCALE GENOMIC DNA]</scope>
    <source>
        <strain evidence="1">TK-2024</strain>
        <tissue evidence="1">Old leaves</tissue>
    </source>
</reference>
<dbReference type="InterPro" id="IPR036396">
    <property type="entry name" value="Cyt_P450_sf"/>
</dbReference>
<dbReference type="Gene3D" id="1.10.630.10">
    <property type="entry name" value="Cytochrome P450"/>
    <property type="match status" value="1"/>
</dbReference>
<proteinExistence type="predicted"/>
<gene>
    <name evidence="1" type="ORF">V6N12_049490</name>
</gene>
<keyword evidence="2" id="KW-1185">Reference proteome</keyword>
<dbReference type="EMBL" id="JBBPBM010000057">
    <property type="protein sequence ID" value="KAK8516775.1"/>
    <property type="molecule type" value="Genomic_DNA"/>
</dbReference>
<dbReference type="PANTHER" id="PTHR24282">
    <property type="entry name" value="CYTOCHROME P450 FAMILY MEMBER"/>
    <property type="match status" value="1"/>
</dbReference>
<dbReference type="InterPro" id="IPR050665">
    <property type="entry name" value="Cytochrome_P450_Monooxygen"/>
</dbReference>
<organism evidence="1 2">
    <name type="scientific">Hibiscus sabdariffa</name>
    <name type="common">roselle</name>
    <dbReference type="NCBI Taxonomy" id="183260"/>
    <lineage>
        <taxon>Eukaryota</taxon>
        <taxon>Viridiplantae</taxon>
        <taxon>Streptophyta</taxon>
        <taxon>Embryophyta</taxon>
        <taxon>Tracheophyta</taxon>
        <taxon>Spermatophyta</taxon>
        <taxon>Magnoliopsida</taxon>
        <taxon>eudicotyledons</taxon>
        <taxon>Gunneridae</taxon>
        <taxon>Pentapetalae</taxon>
        <taxon>rosids</taxon>
        <taxon>malvids</taxon>
        <taxon>Malvales</taxon>
        <taxon>Malvaceae</taxon>
        <taxon>Malvoideae</taxon>
        <taxon>Hibiscus</taxon>
    </lineage>
</organism>
<name>A0ABR2CBF9_9ROSI</name>
<evidence type="ECO:0000313" key="2">
    <source>
        <dbReference type="Proteomes" id="UP001472677"/>
    </source>
</evidence>
<sequence length="149" mass="16814">MLVSVEIPFKIQKALGVQGIKGPPYEFFHGNNKASSLFRQLHCLALTHNIVPRVIPHIHPFTYMYACMYDVHLTLLFLDTGKNCLTWQGNQAQLVISETEIIKDILKNNNGAFPKFKDDSAFLYKITGNGLVSSEGAKWARQRKLANHA</sequence>
<accession>A0ABR2CBF9</accession>
<dbReference type="Pfam" id="PF00067">
    <property type="entry name" value="p450"/>
    <property type="match status" value="1"/>
</dbReference>
<comment type="caution">
    <text evidence="1">The sequence shown here is derived from an EMBL/GenBank/DDBJ whole genome shotgun (WGS) entry which is preliminary data.</text>
</comment>